<accession>A0A1D7V1Q3</accession>
<dbReference type="Proteomes" id="UP000094197">
    <property type="component" value="Chromosome 1"/>
</dbReference>
<dbReference type="InterPro" id="IPR024079">
    <property type="entry name" value="MetalloPept_cat_dom_sf"/>
</dbReference>
<evidence type="ECO:0000313" key="3">
    <source>
        <dbReference type="Proteomes" id="UP000094197"/>
    </source>
</evidence>
<name>A0A1D7V1Q3_9LEPT</name>
<evidence type="ECO:0000256" key="1">
    <source>
        <dbReference type="SAM" id="SignalP"/>
    </source>
</evidence>
<dbReference type="EMBL" id="CP015217">
    <property type="protein sequence ID" value="AOP35732.1"/>
    <property type="molecule type" value="Genomic_DNA"/>
</dbReference>
<dbReference type="OrthoDB" id="337801at2"/>
<protein>
    <submittedName>
        <fullName evidence="2">Pappalysin-1 domain protein</fullName>
    </submittedName>
</protein>
<dbReference type="RefSeq" id="WP_069608932.1">
    <property type="nucleotide sequence ID" value="NZ_CP015217.1"/>
</dbReference>
<evidence type="ECO:0000313" key="2">
    <source>
        <dbReference type="EMBL" id="AOP35732.1"/>
    </source>
</evidence>
<sequence>MLRKSFVLVLILCMFSWGCPIHKDNDKTSENINLLLGLYAFNEALYRCEPTENERTSGAAPNFSISSSTLSQVLLTQSNAYADGGTAYLSGTVNFAGLGKNNPVGIVYTEQNHAFASNSNRFIYPLWENAARNLIQDNGKSEAAGSRSVTTAFPIGATPGYYAPSAGYNNFGSNILGVDFILPAIPSPAIPTRRVTNNTPHTCEEYKFRAEPNGIFGSSASGLAKVWQSRKKLNINLIFVPTAVTTPTTVGMATMIQTLKDIYAQSTVKIDVTVTAVVATGANTNFLTIANISDDYGDVAGSLATLYKTNPASVQDSNSLNIYVTRDYTVSSSAPAGILGISSGIPGIPVTSTPKSGMIVFIENHRTATGCGAVGSDLTCASDQIFLAKTIAHEGAHYLGLYHPVEKDVIKGRYSLDPLPETPECQDQNGNNLVGLGECLGTGFYNSGGLNLMFWAGNPTINQTQLTGEQGWVLRSHPLVY</sequence>
<feature type="signal peptide" evidence="1">
    <location>
        <begin position="1"/>
        <end position="23"/>
    </location>
</feature>
<dbReference type="GO" id="GO:0008237">
    <property type="term" value="F:metallopeptidase activity"/>
    <property type="evidence" value="ECO:0007669"/>
    <property type="project" value="InterPro"/>
</dbReference>
<dbReference type="AlphaFoldDB" id="A0A1D7V1Q3"/>
<keyword evidence="1" id="KW-0732">Signal</keyword>
<keyword evidence="3" id="KW-1185">Reference proteome</keyword>
<organism evidence="2 3">
    <name type="scientific">Leptospira tipperaryensis</name>
    <dbReference type="NCBI Taxonomy" id="2564040"/>
    <lineage>
        <taxon>Bacteria</taxon>
        <taxon>Pseudomonadati</taxon>
        <taxon>Spirochaetota</taxon>
        <taxon>Spirochaetia</taxon>
        <taxon>Leptospirales</taxon>
        <taxon>Leptospiraceae</taxon>
        <taxon>Leptospira</taxon>
    </lineage>
</organism>
<dbReference type="SUPFAM" id="SSF55486">
    <property type="entry name" value="Metalloproteases ('zincins'), catalytic domain"/>
    <property type="match status" value="1"/>
</dbReference>
<feature type="chain" id="PRO_5009100454" evidence="1">
    <location>
        <begin position="24"/>
        <end position="481"/>
    </location>
</feature>
<gene>
    <name evidence="2" type="ORF">A0128_18950</name>
</gene>
<dbReference type="Gene3D" id="3.40.390.10">
    <property type="entry name" value="Collagenase (Catalytic Domain)"/>
    <property type="match status" value="1"/>
</dbReference>
<dbReference type="KEGG" id="laj:A0128_18950"/>
<proteinExistence type="predicted"/>
<reference evidence="2 3" key="1">
    <citation type="submission" date="2016-04" db="EMBL/GenBank/DDBJ databases">
        <title>Complete genome seqeunce of Leptospira alstonii serovar Room22.</title>
        <authorList>
            <person name="Nally J.E."/>
            <person name="Bayles D.O."/>
            <person name="Hurley D."/>
            <person name="Fanning S."/>
            <person name="McMahon B.J."/>
            <person name="Arent Z."/>
        </authorList>
    </citation>
    <scope>NUCLEOTIDE SEQUENCE [LARGE SCALE GENOMIC DNA]</scope>
    <source>
        <strain evidence="2 3">GWTS #1</strain>
    </source>
</reference>